<evidence type="ECO:0000256" key="1">
    <source>
        <dbReference type="SAM" id="MobiDB-lite"/>
    </source>
</evidence>
<proteinExistence type="evidence at transcript level"/>
<name>E8Z6J7_PFIPI</name>
<reference evidence="2" key="1">
    <citation type="submission" date="2008-12" db="EMBL/GenBank/DDBJ databases">
        <authorList>
            <person name="Zhang H."/>
            <person name="Lin S."/>
        </authorList>
    </citation>
    <scope>NUCLEOTIDE SEQUENCE</scope>
    <source>
        <strain evidence="2">CCMP1831</strain>
    </source>
</reference>
<feature type="non-terminal residue" evidence="2">
    <location>
        <position position="1"/>
    </location>
</feature>
<dbReference type="EMBL" id="FJ600026">
    <property type="protein sequence ID" value="ACU45077.1"/>
    <property type="molecule type" value="mRNA"/>
</dbReference>
<sequence>VGRLQNNGLRVSSKNREEEEHEINSVASRHSTHDIFLMLSSSPSNLFSLSVEITRMIPKKRMVLTIIYQGFHMLSKNSFSFSFLWNQ</sequence>
<organism evidence="2">
    <name type="scientific">Pfiesteria piscicida</name>
    <name type="common">Phantom dinoflagellate</name>
    <dbReference type="NCBI Taxonomy" id="71001"/>
    <lineage>
        <taxon>Eukaryota</taxon>
        <taxon>Sar</taxon>
        <taxon>Alveolata</taxon>
        <taxon>Dinophyceae</taxon>
        <taxon>Peridiniales</taxon>
        <taxon>Pfiesteriaceae</taxon>
        <taxon>Pfiesteria</taxon>
    </lineage>
</organism>
<reference evidence="2" key="2">
    <citation type="book" date="2010" name="PROCEEDINGS OF 13TH INTERNATIONAL CONFERENCE ON HARMFUL ALGAE" publisher="International Society For The Study of Harmful Algae" city="Hong Kong, China">
        <title>Dinoflagellate meta-transcriptomics enabled by spliced leader.</title>
        <editorList>
            <person name="Unknown A."/>
        </editorList>
        <authorList>
            <person name="Lin S."/>
            <person name="Zhang H."/>
        </authorList>
    </citation>
    <scope>NUCLEOTIDE SEQUENCE</scope>
    <source>
        <strain evidence="2">CCMP1831</strain>
    </source>
</reference>
<feature type="compositionally biased region" description="Polar residues" evidence="1">
    <location>
        <begin position="1"/>
        <end position="12"/>
    </location>
</feature>
<accession>E8Z6J7</accession>
<dbReference type="AlphaFoldDB" id="E8Z6J7"/>
<protein>
    <submittedName>
        <fullName evidence="2">Uncharacterized protein</fullName>
    </submittedName>
</protein>
<feature type="region of interest" description="Disordered" evidence="1">
    <location>
        <begin position="1"/>
        <end position="26"/>
    </location>
</feature>
<evidence type="ECO:0000313" key="2">
    <source>
        <dbReference type="EMBL" id="ACU45077.1"/>
    </source>
</evidence>